<evidence type="ECO:0000256" key="2">
    <source>
        <dbReference type="ARBA" id="ARBA00022777"/>
    </source>
</evidence>
<comment type="caution">
    <text evidence="6">The sequence shown here is derived from an EMBL/GenBank/DDBJ whole genome shotgun (WGS) entry which is preliminary data.</text>
</comment>
<evidence type="ECO:0000313" key="6">
    <source>
        <dbReference type="EMBL" id="MBF4765738.1"/>
    </source>
</evidence>
<dbReference type="InterPro" id="IPR036388">
    <property type="entry name" value="WH-like_DNA-bd_sf"/>
</dbReference>
<gene>
    <name evidence="6" type="ORF">ISU07_21615</name>
</gene>
<evidence type="ECO:0000256" key="3">
    <source>
        <dbReference type="ARBA" id="ARBA00023015"/>
    </source>
</evidence>
<dbReference type="PIRSF" id="PIRSF036625">
    <property type="entry name" value="GAF_ANTAR"/>
    <property type="match status" value="1"/>
</dbReference>
<evidence type="ECO:0000256" key="1">
    <source>
        <dbReference type="ARBA" id="ARBA00022679"/>
    </source>
</evidence>
<dbReference type="SMART" id="SM00065">
    <property type="entry name" value="GAF"/>
    <property type="match status" value="1"/>
</dbReference>
<keyword evidence="4" id="KW-0804">Transcription</keyword>
<dbReference type="InterPro" id="IPR005561">
    <property type="entry name" value="ANTAR"/>
</dbReference>
<keyword evidence="3" id="KW-0805">Transcription regulation</keyword>
<dbReference type="Gene3D" id="3.30.450.40">
    <property type="match status" value="1"/>
</dbReference>
<dbReference type="Proteomes" id="UP000640489">
    <property type="component" value="Unassembled WGS sequence"/>
</dbReference>
<protein>
    <submittedName>
        <fullName evidence="6">GAF and ANTAR domain-containing protein</fullName>
    </submittedName>
</protein>
<accession>A0A930VFQ6</accession>
<dbReference type="SUPFAM" id="SSF52172">
    <property type="entry name" value="CheY-like"/>
    <property type="match status" value="1"/>
</dbReference>
<dbReference type="Pfam" id="PF03861">
    <property type="entry name" value="ANTAR"/>
    <property type="match status" value="1"/>
</dbReference>
<dbReference type="Pfam" id="PF13185">
    <property type="entry name" value="GAF_2"/>
    <property type="match status" value="1"/>
</dbReference>
<dbReference type="InterPro" id="IPR029016">
    <property type="entry name" value="GAF-like_dom_sf"/>
</dbReference>
<dbReference type="AlphaFoldDB" id="A0A930VFQ6"/>
<keyword evidence="1" id="KW-0808">Transferase</keyword>
<dbReference type="RefSeq" id="WP_194708919.1">
    <property type="nucleotide sequence ID" value="NZ_JADKPN010000018.1"/>
</dbReference>
<dbReference type="SUPFAM" id="SSF55781">
    <property type="entry name" value="GAF domain-like"/>
    <property type="match status" value="1"/>
</dbReference>
<keyword evidence="7" id="KW-1185">Reference proteome</keyword>
<dbReference type="InterPro" id="IPR011006">
    <property type="entry name" value="CheY-like_superfamily"/>
</dbReference>
<organism evidence="6 7">
    <name type="scientific">Nocardioides islandensis</name>
    <dbReference type="NCBI Taxonomy" id="433663"/>
    <lineage>
        <taxon>Bacteria</taxon>
        <taxon>Bacillati</taxon>
        <taxon>Actinomycetota</taxon>
        <taxon>Actinomycetes</taxon>
        <taxon>Propionibacteriales</taxon>
        <taxon>Nocardioidaceae</taxon>
        <taxon>Nocardioides</taxon>
    </lineage>
</organism>
<dbReference type="GO" id="GO:0003723">
    <property type="term" value="F:RNA binding"/>
    <property type="evidence" value="ECO:0007669"/>
    <property type="project" value="InterPro"/>
</dbReference>
<evidence type="ECO:0000256" key="4">
    <source>
        <dbReference type="ARBA" id="ARBA00023163"/>
    </source>
</evidence>
<evidence type="ECO:0000259" key="5">
    <source>
        <dbReference type="PROSITE" id="PS50921"/>
    </source>
</evidence>
<dbReference type="Gene3D" id="1.10.10.10">
    <property type="entry name" value="Winged helix-like DNA-binding domain superfamily/Winged helix DNA-binding domain"/>
    <property type="match status" value="1"/>
</dbReference>
<name>A0A930VFQ6_9ACTN</name>
<dbReference type="PROSITE" id="PS50921">
    <property type="entry name" value="ANTAR"/>
    <property type="match status" value="1"/>
</dbReference>
<reference evidence="6" key="1">
    <citation type="submission" date="2020-11" db="EMBL/GenBank/DDBJ databases">
        <title>Nocardioides sp. nov., isolated from Soil of Cynanchum wilfordii Hemsley rhizosphere.</title>
        <authorList>
            <person name="Lee J.-S."/>
            <person name="Suh M.K."/>
            <person name="Kim J.-S."/>
        </authorList>
    </citation>
    <scope>NUCLEOTIDE SEQUENCE</scope>
    <source>
        <strain evidence="6">KCTC 19275</strain>
    </source>
</reference>
<dbReference type="InterPro" id="IPR003018">
    <property type="entry name" value="GAF"/>
</dbReference>
<proteinExistence type="predicted"/>
<dbReference type="SMART" id="SM01012">
    <property type="entry name" value="ANTAR"/>
    <property type="match status" value="1"/>
</dbReference>
<dbReference type="EMBL" id="JADKPN010000018">
    <property type="protein sequence ID" value="MBF4765738.1"/>
    <property type="molecule type" value="Genomic_DNA"/>
</dbReference>
<sequence>MTGTGSDHTSTRERDIIRAFVDLSNELVDEYDVVDMLVRLTTNCAGLLDIESAGLLLADPRGVLHLVASSSERAHHLEIFQLQRDEGPCLDCFHTREAVVVPDLAAEEERWPQFSRAARSVGFQSVHALPMRLHDAVLGTLGLFGDDPGRLEDDDLALAQALVHVASVAIVNEKSAADRATVNSQLQLALTSRVVVEQAKGVIAQVGSLAMDDAFAVLRRYARDEGRKLSDVAADVVARELSGDVVLAHARAVALLP</sequence>
<evidence type="ECO:0000313" key="7">
    <source>
        <dbReference type="Proteomes" id="UP000640489"/>
    </source>
</evidence>
<feature type="domain" description="ANTAR" evidence="5">
    <location>
        <begin position="176"/>
        <end position="237"/>
    </location>
</feature>
<dbReference type="InterPro" id="IPR012074">
    <property type="entry name" value="GAF_ANTAR"/>
</dbReference>
<dbReference type="GO" id="GO:0016301">
    <property type="term" value="F:kinase activity"/>
    <property type="evidence" value="ECO:0007669"/>
    <property type="project" value="UniProtKB-KW"/>
</dbReference>
<keyword evidence="2" id="KW-0418">Kinase</keyword>